<proteinExistence type="predicted"/>
<comment type="caution">
    <text evidence="1">The sequence shown here is derived from an EMBL/GenBank/DDBJ whole genome shotgun (WGS) entry which is preliminary data.</text>
</comment>
<accession>A0A9W6UBT1</accession>
<sequence length="173" mass="19559">MEGYLNNAFDVHDELGLRELLLHLILHRRNDQQLGLGLARQFEEPQTSRGGTLDKRRLGLELDDIAESNGLVDVTHRRRELGEGEDLGFWRWQKLESLEVSEGFLSSQAVGELQHYCWPGSSLLSIVGQLPSLLHSWQRRLTLATARIASVLLRLEHQARASPSLSMTPIFLG</sequence>
<keyword evidence="2" id="KW-1185">Reference proteome</keyword>
<dbReference type="Proteomes" id="UP001165121">
    <property type="component" value="Unassembled WGS sequence"/>
</dbReference>
<dbReference type="AlphaFoldDB" id="A0A9W6UBT1"/>
<gene>
    <name evidence="1" type="ORF">Pfra01_000618600</name>
</gene>
<organism evidence="1 2">
    <name type="scientific">Phytophthora fragariaefolia</name>
    <dbReference type="NCBI Taxonomy" id="1490495"/>
    <lineage>
        <taxon>Eukaryota</taxon>
        <taxon>Sar</taxon>
        <taxon>Stramenopiles</taxon>
        <taxon>Oomycota</taxon>
        <taxon>Peronosporomycetes</taxon>
        <taxon>Peronosporales</taxon>
        <taxon>Peronosporaceae</taxon>
        <taxon>Phytophthora</taxon>
    </lineage>
</organism>
<evidence type="ECO:0000313" key="2">
    <source>
        <dbReference type="Proteomes" id="UP001165121"/>
    </source>
</evidence>
<evidence type="ECO:0000313" key="1">
    <source>
        <dbReference type="EMBL" id="GMF29155.1"/>
    </source>
</evidence>
<protein>
    <submittedName>
        <fullName evidence="1">Unnamed protein product</fullName>
    </submittedName>
</protein>
<dbReference type="EMBL" id="BSXT01000517">
    <property type="protein sequence ID" value="GMF29155.1"/>
    <property type="molecule type" value="Genomic_DNA"/>
</dbReference>
<reference evidence="1" key="1">
    <citation type="submission" date="2023-04" db="EMBL/GenBank/DDBJ databases">
        <title>Phytophthora fragariaefolia NBRC 109709.</title>
        <authorList>
            <person name="Ichikawa N."/>
            <person name="Sato H."/>
            <person name="Tonouchi N."/>
        </authorList>
    </citation>
    <scope>NUCLEOTIDE SEQUENCE</scope>
    <source>
        <strain evidence="1">NBRC 109709</strain>
    </source>
</reference>
<name>A0A9W6UBT1_9STRA</name>